<organism evidence="1 2">
    <name type="scientific">Treponema ruminis</name>
    <dbReference type="NCBI Taxonomy" id="744515"/>
    <lineage>
        <taxon>Bacteria</taxon>
        <taxon>Pseudomonadati</taxon>
        <taxon>Spirochaetota</taxon>
        <taxon>Spirochaetia</taxon>
        <taxon>Spirochaetales</taxon>
        <taxon>Treponemataceae</taxon>
        <taxon>Treponema</taxon>
    </lineage>
</organism>
<dbReference type="AlphaFoldDB" id="A0A7W8G7Z8"/>
<dbReference type="EMBL" id="JACHFQ010000002">
    <property type="protein sequence ID" value="MBB5225547.1"/>
    <property type="molecule type" value="Genomic_DNA"/>
</dbReference>
<accession>A0A7W8G7Z8</accession>
<protein>
    <submittedName>
        <fullName evidence="1">Uncharacterized protein</fullName>
    </submittedName>
</protein>
<evidence type="ECO:0000313" key="2">
    <source>
        <dbReference type="Proteomes" id="UP000518887"/>
    </source>
</evidence>
<proteinExistence type="predicted"/>
<dbReference type="RefSeq" id="WP_184657926.1">
    <property type="nucleotide sequence ID" value="NZ_CP031518.1"/>
</dbReference>
<sequence length="172" mass="19239">MNRWVKIFISGLFALFCVSGVFAKSLSIQIIQNNPGQDKVWATSYLFEQNITDYFFDAGDIVSSSPVWISDSDEKNLGALKASLRENLEGGMDVLVRVELIYDTNDSSNPEAFLLENIKKVQWKAYAVSTGVKIFEGSAVPEKPTEKTNNEMGLSQFAGLVAYEINTQMRYN</sequence>
<name>A0A7W8G7Z8_9SPIR</name>
<keyword evidence="2" id="KW-1185">Reference proteome</keyword>
<reference evidence="1 2" key="1">
    <citation type="submission" date="2020-08" db="EMBL/GenBank/DDBJ databases">
        <title>Genomic Encyclopedia of Type Strains, Phase IV (KMG-IV): sequencing the most valuable type-strain genomes for metagenomic binning, comparative biology and taxonomic classification.</title>
        <authorList>
            <person name="Goeker M."/>
        </authorList>
    </citation>
    <scope>NUCLEOTIDE SEQUENCE [LARGE SCALE GENOMIC DNA]</scope>
    <source>
        <strain evidence="1 2">DSM 103462</strain>
    </source>
</reference>
<evidence type="ECO:0000313" key="1">
    <source>
        <dbReference type="EMBL" id="MBB5225547.1"/>
    </source>
</evidence>
<gene>
    <name evidence="1" type="ORF">HNP76_000891</name>
</gene>
<dbReference type="Proteomes" id="UP000518887">
    <property type="component" value="Unassembled WGS sequence"/>
</dbReference>
<comment type="caution">
    <text evidence="1">The sequence shown here is derived from an EMBL/GenBank/DDBJ whole genome shotgun (WGS) entry which is preliminary data.</text>
</comment>